<dbReference type="GO" id="GO:0005634">
    <property type="term" value="C:nucleus"/>
    <property type="evidence" value="ECO:0007669"/>
    <property type="project" value="TreeGrafter"/>
</dbReference>
<keyword evidence="13" id="KW-1185">Reference proteome</keyword>
<gene>
    <name evidence="12" type="ORF">NAEGRDRAFT_70408</name>
</gene>
<accession>D2VN87</accession>
<dbReference type="EC" id="2.3.1.286" evidence="1"/>
<dbReference type="InterPro" id="IPR026590">
    <property type="entry name" value="Ssirtuin_cat_dom"/>
</dbReference>
<proteinExistence type="inferred from homology"/>
<evidence type="ECO:0000256" key="9">
    <source>
        <dbReference type="SAM" id="MobiDB-lite"/>
    </source>
</evidence>
<organism evidence="13">
    <name type="scientific">Naegleria gruberi</name>
    <name type="common">Amoeba</name>
    <dbReference type="NCBI Taxonomy" id="5762"/>
    <lineage>
        <taxon>Eukaryota</taxon>
        <taxon>Discoba</taxon>
        <taxon>Heterolobosea</taxon>
        <taxon>Tetramitia</taxon>
        <taxon>Eutetramitia</taxon>
        <taxon>Vahlkampfiidae</taxon>
        <taxon>Naegleria</taxon>
    </lineage>
</organism>
<dbReference type="EMBL" id="GG738884">
    <property type="protein sequence ID" value="EFC41701.1"/>
    <property type="molecule type" value="Genomic_DNA"/>
</dbReference>
<dbReference type="GeneID" id="8851446"/>
<evidence type="ECO:0000256" key="2">
    <source>
        <dbReference type="ARBA" id="ARBA00022679"/>
    </source>
</evidence>
<evidence type="ECO:0000256" key="7">
    <source>
        <dbReference type="PROSITE-ProRule" id="PRU00236"/>
    </source>
</evidence>
<feature type="region of interest" description="Disordered" evidence="9">
    <location>
        <begin position="238"/>
        <end position="268"/>
    </location>
</feature>
<dbReference type="KEGG" id="ngr:NAEGRDRAFT_70408"/>
<feature type="coiled-coil region" evidence="8">
    <location>
        <begin position="314"/>
        <end position="344"/>
    </location>
</feature>
<sequence>MTRLPTLNFTPKSPFMIKGVVDDSSGRVESKFSPQDLVYVTQCERSTLLLQAQKCMKIIMEDNKDTTVVVDVESITTGFVEFLKCRDCKLSIGVKKVKTLQLDSVKNCRIAFIISEEQFSNIVDLNDILSQMKIVSNYNIRNTKFSIETDSGKILQEFTIDIPSLSEMKLGKDMKNSLQFISRFSNSPNTISLETVVAIREGSGYVSTFEEKEKKDAIQREFEKKMKNFMTPVIKKKGETTKSTSVPVPPSQPISNATTTPTPQVTTESVSSSFLDQIKNFDKKLNKTETKEKHLLDCIGFGENVGSGKGIGAVTGLTEDAKEYEEEEQVVQEKAKQMADLIKNSKHCCIYSGAGISTSAKIPDYRGPKGCWTLTNEGKANEIKNIEIEQALPTFTHYAVSHLVKIGLVKFVISTNVDGLHRRSGLEPAHLSELHGNCFLEVCKKCKKEYLRGYDVCKTVENFRDHLTGSLCESCGGELIDTIVHFNETLPPKELESAISHSEKCDLSIVLGTSMLVNPAAQLPKMNVNNLMCIVNLQKTPYDKQSNVRVFSKTDLFMTLLMTELQEINNIDTSVDALHSSDK</sequence>
<keyword evidence="5" id="KW-0520">NAD</keyword>
<evidence type="ECO:0000256" key="3">
    <source>
        <dbReference type="ARBA" id="ARBA00022723"/>
    </source>
</evidence>
<feature type="active site" description="Proton acceptor" evidence="7">
    <location>
        <position position="435"/>
    </location>
</feature>
<dbReference type="GO" id="GO:0070403">
    <property type="term" value="F:NAD+ binding"/>
    <property type="evidence" value="ECO:0007669"/>
    <property type="project" value="InterPro"/>
</dbReference>
<feature type="binding site" evidence="7">
    <location>
        <position position="472"/>
    </location>
    <ligand>
        <name>Zn(2+)</name>
        <dbReference type="ChEBI" id="CHEBI:29105"/>
    </ligand>
</feature>
<evidence type="ECO:0000256" key="4">
    <source>
        <dbReference type="ARBA" id="ARBA00022833"/>
    </source>
</evidence>
<evidence type="ECO:0000256" key="1">
    <source>
        <dbReference type="ARBA" id="ARBA00012928"/>
    </source>
</evidence>
<dbReference type="PROSITE" id="PS50305">
    <property type="entry name" value="SIRTUIN"/>
    <property type="match status" value="1"/>
</dbReference>
<reference evidence="12 13" key="1">
    <citation type="journal article" date="2010" name="Cell">
        <title>The genome of Naegleria gruberi illuminates early eukaryotic versatility.</title>
        <authorList>
            <person name="Fritz-Laylin L.K."/>
            <person name="Prochnik S.E."/>
            <person name="Ginger M.L."/>
            <person name="Dacks J.B."/>
            <person name="Carpenter M.L."/>
            <person name="Field M.C."/>
            <person name="Kuo A."/>
            <person name="Paredez A."/>
            <person name="Chapman J."/>
            <person name="Pham J."/>
            <person name="Shu S."/>
            <person name="Neupane R."/>
            <person name="Cipriano M."/>
            <person name="Mancuso J."/>
            <person name="Tu H."/>
            <person name="Salamov A."/>
            <person name="Lindquist E."/>
            <person name="Shapiro H."/>
            <person name="Lucas S."/>
            <person name="Grigoriev I.V."/>
            <person name="Cande W.Z."/>
            <person name="Fulton C."/>
            <person name="Rokhsar D.S."/>
            <person name="Dawson S.C."/>
        </authorList>
    </citation>
    <scope>NUCLEOTIDE SEQUENCE [LARGE SCALE GENOMIC DNA]</scope>
    <source>
        <strain evidence="12 13">NEG-M</strain>
    </source>
</reference>
<dbReference type="PROSITE" id="PS51329">
    <property type="entry name" value="C_CAP_COFACTOR_C"/>
    <property type="match status" value="1"/>
</dbReference>
<dbReference type="InterPro" id="IPR003000">
    <property type="entry name" value="Sirtuin"/>
</dbReference>
<feature type="binding site" evidence="7">
    <location>
        <position position="446"/>
    </location>
    <ligand>
        <name>Zn(2+)</name>
        <dbReference type="ChEBI" id="CHEBI:29105"/>
    </ligand>
</feature>
<feature type="compositionally biased region" description="Low complexity" evidence="9">
    <location>
        <begin position="258"/>
        <end position="268"/>
    </location>
</feature>
<dbReference type="SUPFAM" id="SSF52467">
    <property type="entry name" value="DHS-like NAD/FAD-binding domain"/>
    <property type="match status" value="1"/>
</dbReference>
<dbReference type="PANTHER" id="PTHR11085">
    <property type="entry name" value="NAD-DEPENDENT PROTEIN DEACYLASE SIRTUIN-5, MITOCHONDRIAL-RELATED"/>
    <property type="match status" value="1"/>
</dbReference>
<dbReference type="OrthoDB" id="2919105at2759"/>
<evidence type="ECO:0000313" key="12">
    <source>
        <dbReference type="EMBL" id="EFC41701.1"/>
    </source>
</evidence>
<dbReference type="Gene3D" id="2.20.28.200">
    <property type="match status" value="1"/>
</dbReference>
<dbReference type="Proteomes" id="UP000006671">
    <property type="component" value="Unassembled WGS sequence"/>
</dbReference>
<dbReference type="InParanoid" id="D2VN87"/>
<evidence type="ECO:0000313" key="13">
    <source>
        <dbReference type="Proteomes" id="UP000006671"/>
    </source>
</evidence>
<keyword evidence="8" id="KW-0175">Coiled coil</keyword>
<dbReference type="GO" id="GO:0017136">
    <property type="term" value="F:histone deacetylase activity, NAD-dependent"/>
    <property type="evidence" value="ECO:0007669"/>
    <property type="project" value="TreeGrafter"/>
</dbReference>
<evidence type="ECO:0000256" key="8">
    <source>
        <dbReference type="SAM" id="Coils"/>
    </source>
</evidence>
<dbReference type="InterPro" id="IPR029035">
    <property type="entry name" value="DHS-like_NAD/FAD-binding_dom"/>
</dbReference>
<dbReference type="VEuPathDB" id="AmoebaDB:NAEGRDRAFT_70408"/>
<dbReference type="AlphaFoldDB" id="D2VN87"/>
<dbReference type="Gene3D" id="3.40.50.1220">
    <property type="entry name" value="TPP-binding domain"/>
    <property type="match status" value="1"/>
</dbReference>
<feature type="binding site" evidence="7">
    <location>
        <position position="475"/>
    </location>
    <ligand>
        <name>Zn(2+)</name>
        <dbReference type="ChEBI" id="CHEBI:29105"/>
    </ligand>
</feature>
<evidence type="ECO:0000256" key="5">
    <source>
        <dbReference type="ARBA" id="ARBA00023027"/>
    </source>
</evidence>
<dbReference type="eggNOG" id="KOG1905">
    <property type="taxonomic scope" value="Eukaryota"/>
</dbReference>
<dbReference type="RefSeq" id="XP_002674445.1">
    <property type="nucleotide sequence ID" value="XM_002674399.1"/>
</dbReference>
<dbReference type="FunFam" id="3.40.50.1220:FF:000038">
    <property type="entry name" value="NAD-dependent protein deacetylase sirtuin-6 isoform X2"/>
    <property type="match status" value="1"/>
</dbReference>
<evidence type="ECO:0000259" key="11">
    <source>
        <dbReference type="PROSITE" id="PS51329"/>
    </source>
</evidence>
<evidence type="ECO:0000256" key="6">
    <source>
        <dbReference type="ARBA" id="ARBA00038170"/>
    </source>
</evidence>
<keyword evidence="3 7" id="KW-0479">Metal-binding</keyword>
<keyword evidence="4 7" id="KW-0862">Zinc</keyword>
<feature type="binding site" evidence="7">
    <location>
        <position position="443"/>
    </location>
    <ligand>
        <name>Zn(2+)</name>
        <dbReference type="ChEBI" id="CHEBI:29105"/>
    </ligand>
</feature>
<dbReference type="InterPro" id="IPR050134">
    <property type="entry name" value="NAD-dep_sirtuin_deacylases"/>
</dbReference>
<dbReference type="PANTHER" id="PTHR11085:SF10">
    <property type="entry name" value="NAD-DEPENDENT PROTEIN DEACYLASE SIRTUIN-5, MITOCHONDRIAL-RELATED"/>
    <property type="match status" value="1"/>
</dbReference>
<feature type="domain" description="Deacetylase sirtuin-type" evidence="10">
    <location>
        <begin position="328"/>
        <end position="583"/>
    </location>
</feature>
<feature type="domain" description="C-CAP/cofactor C-like" evidence="11">
    <location>
        <begin position="11"/>
        <end position="128"/>
    </location>
</feature>
<dbReference type="OMA" id="TQCERST"/>
<keyword evidence="2" id="KW-0808">Transferase</keyword>
<comment type="similarity">
    <text evidence="6">Belongs to the sirtuin family. Class IV subfamily.</text>
</comment>
<dbReference type="STRING" id="5762.D2VN87"/>
<name>D2VN87_NAEGR</name>
<dbReference type="Pfam" id="PF02146">
    <property type="entry name" value="SIR2"/>
    <property type="match status" value="1"/>
</dbReference>
<dbReference type="InterPro" id="IPR017901">
    <property type="entry name" value="C-CAP_CF_C-like"/>
</dbReference>
<protein>
    <recommendedName>
        <fullName evidence="1">protein acetyllysine N-acetyltransferase</fullName>
        <ecNumber evidence="1">2.3.1.286</ecNumber>
    </recommendedName>
</protein>
<dbReference type="GO" id="GO:0046872">
    <property type="term" value="F:metal ion binding"/>
    <property type="evidence" value="ECO:0007669"/>
    <property type="project" value="UniProtKB-KW"/>
</dbReference>
<evidence type="ECO:0000259" key="10">
    <source>
        <dbReference type="PROSITE" id="PS50305"/>
    </source>
</evidence>